<feature type="domain" description="HTH cro/C1-type" evidence="3">
    <location>
        <begin position="35"/>
        <end position="89"/>
    </location>
</feature>
<dbReference type="SMART" id="SM00530">
    <property type="entry name" value="HTH_XRE"/>
    <property type="match status" value="1"/>
</dbReference>
<dbReference type="PROSITE" id="PS50943">
    <property type="entry name" value="HTH_CROC1"/>
    <property type="match status" value="1"/>
</dbReference>
<name>A0A291GJS3_9MICO</name>
<evidence type="ECO:0000313" key="5">
    <source>
        <dbReference type="Proteomes" id="UP000218165"/>
    </source>
</evidence>
<dbReference type="InterPro" id="IPR010359">
    <property type="entry name" value="IrrE_HExxH"/>
</dbReference>
<dbReference type="Pfam" id="PF01381">
    <property type="entry name" value="HTH_3"/>
    <property type="match status" value="1"/>
</dbReference>
<organism evidence="4 5">
    <name type="scientific">Brachybacterium vulturis</name>
    <dbReference type="NCBI Taxonomy" id="2017484"/>
    <lineage>
        <taxon>Bacteria</taxon>
        <taxon>Bacillati</taxon>
        <taxon>Actinomycetota</taxon>
        <taxon>Actinomycetes</taxon>
        <taxon>Micrococcales</taxon>
        <taxon>Dermabacteraceae</taxon>
        <taxon>Brachybacterium</taxon>
    </lineage>
</organism>
<sequence>MGSSRARSARVRPQPDRDRGRGGGPRVSPGMGDALLVLRRAAGLTQEQLAERVGITQATLSRYENELRDVDRDAAERLAPALGVTAAFLLHEFQMEGAIAADAHMRRQKTARPADWKHVESRLNAHRMHSSFLLERMPMHPKNHVIQIDPDDTPPDDAAAMLRAAWRMPIGPVRNLTRWMESAGIIVLEEDFGTARIDGMSQWAGSHAVILVNSSRPIDRRRLTLAHELGHLVLHGQYVGIDVEEQANAFAAAFLMPEAAIGPDLRNLTLGKLLDLKAVWGVSMQALHERAFQLGKVTSQERSSFYKQMSKRGWRMREPGSDQLPDETPHLARNIGDGLRELGLSDAEVQRLIGASDDVVTPFASARSRLRAVRT</sequence>
<dbReference type="InterPro" id="IPR010982">
    <property type="entry name" value="Lambda_DNA-bd_dom_sf"/>
</dbReference>
<dbReference type="PANTHER" id="PTHR43236:SF1">
    <property type="entry name" value="BLL7220 PROTEIN"/>
    <property type="match status" value="1"/>
</dbReference>
<evidence type="ECO:0000256" key="1">
    <source>
        <dbReference type="ARBA" id="ARBA00007227"/>
    </source>
</evidence>
<dbReference type="Pfam" id="PF06114">
    <property type="entry name" value="Peptidase_M78"/>
    <property type="match status" value="1"/>
</dbReference>
<dbReference type="InterPro" id="IPR052345">
    <property type="entry name" value="Rad_response_metalloprotease"/>
</dbReference>
<dbReference type="Proteomes" id="UP000218165">
    <property type="component" value="Chromosome"/>
</dbReference>
<dbReference type="KEGG" id="brz:CFK38_02095"/>
<reference evidence="5" key="1">
    <citation type="submission" date="2017-09" db="EMBL/GenBank/DDBJ databases">
        <title>Brachybacterium sp. VM2412.</title>
        <authorList>
            <person name="Tak E.J."/>
            <person name="Bae J.-W."/>
        </authorList>
    </citation>
    <scope>NUCLEOTIDE SEQUENCE [LARGE SCALE GENOMIC DNA]</scope>
    <source>
        <strain evidence="5">VM2412</strain>
    </source>
</reference>
<dbReference type="Gene3D" id="1.10.260.40">
    <property type="entry name" value="lambda repressor-like DNA-binding domains"/>
    <property type="match status" value="1"/>
</dbReference>
<dbReference type="InterPro" id="IPR001387">
    <property type="entry name" value="Cro/C1-type_HTH"/>
</dbReference>
<dbReference type="SUPFAM" id="SSF47413">
    <property type="entry name" value="lambda repressor-like DNA-binding domains"/>
    <property type="match status" value="1"/>
</dbReference>
<gene>
    <name evidence="4" type="ORF">CFK38_02095</name>
</gene>
<comment type="similarity">
    <text evidence="1">Belongs to the short-chain fatty acyl-CoA assimilation regulator (ScfR) family.</text>
</comment>
<dbReference type="PANTHER" id="PTHR43236">
    <property type="entry name" value="ANTITOXIN HIGA1"/>
    <property type="match status" value="1"/>
</dbReference>
<dbReference type="GO" id="GO:0003677">
    <property type="term" value="F:DNA binding"/>
    <property type="evidence" value="ECO:0007669"/>
    <property type="project" value="InterPro"/>
</dbReference>
<dbReference type="CDD" id="cd00093">
    <property type="entry name" value="HTH_XRE"/>
    <property type="match status" value="1"/>
</dbReference>
<accession>A0A291GJS3</accession>
<dbReference type="Gene3D" id="1.10.10.2910">
    <property type="match status" value="1"/>
</dbReference>
<evidence type="ECO:0000259" key="3">
    <source>
        <dbReference type="PROSITE" id="PS50943"/>
    </source>
</evidence>
<feature type="region of interest" description="Disordered" evidence="2">
    <location>
        <begin position="1"/>
        <end position="31"/>
    </location>
</feature>
<proteinExistence type="inferred from homology"/>
<keyword evidence="5" id="KW-1185">Reference proteome</keyword>
<dbReference type="OrthoDB" id="9794834at2"/>
<dbReference type="EMBL" id="CP023563">
    <property type="protein sequence ID" value="ATG50447.1"/>
    <property type="molecule type" value="Genomic_DNA"/>
</dbReference>
<evidence type="ECO:0000313" key="4">
    <source>
        <dbReference type="EMBL" id="ATG50447.1"/>
    </source>
</evidence>
<protein>
    <submittedName>
        <fullName evidence="4">XRE family transcriptional regulator</fullName>
    </submittedName>
</protein>
<dbReference type="AlphaFoldDB" id="A0A291GJS3"/>
<evidence type="ECO:0000256" key="2">
    <source>
        <dbReference type="SAM" id="MobiDB-lite"/>
    </source>
</evidence>